<sequence length="160" mass="18561">MQYISSKGLIHRDLAARNILLCDNNVAKISDFGLCVTSLDSNSTYEASLHKKLPMKWLPLETLNSRIISEKSDVWSFGILSYEMYSLGKVPYENMDINDVHEFLTHGNRLECPQYANEEIYNMMISCWHENPDDRPTFTGLLETLRSLLENTSDEYEYFC</sequence>
<dbReference type="PANTHER" id="PTHR24416">
    <property type="entry name" value="TYROSINE-PROTEIN KINASE RECEPTOR"/>
    <property type="match status" value="1"/>
</dbReference>
<dbReference type="InterPro" id="IPR008266">
    <property type="entry name" value="Tyr_kinase_AS"/>
</dbReference>
<dbReference type="SUPFAM" id="SSF56112">
    <property type="entry name" value="Protein kinase-like (PK-like)"/>
    <property type="match status" value="1"/>
</dbReference>
<dbReference type="PROSITE" id="PS50011">
    <property type="entry name" value="PROTEIN_KINASE_DOM"/>
    <property type="match status" value="1"/>
</dbReference>
<dbReference type="InterPro" id="IPR011009">
    <property type="entry name" value="Kinase-like_dom_sf"/>
</dbReference>
<dbReference type="FunFam" id="1.10.510.10:FF:001927">
    <property type="entry name" value="Receptor protein-tyrosine kinase"/>
    <property type="match status" value="1"/>
</dbReference>
<dbReference type="GO" id="GO:0007169">
    <property type="term" value="P:cell surface receptor protein tyrosine kinase signaling pathway"/>
    <property type="evidence" value="ECO:0007669"/>
    <property type="project" value="TreeGrafter"/>
</dbReference>
<dbReference type="Proteomes" id="UP000887540">
    <property type="component" value="Unplaced"/>
</dbReference>
<dbReference type="Gene3D" id="1.10.510.10">
    <property type="entry name" value="Transferase(Phosphotransferase) domain 1"/>
    <property type="match status" value="1"/>
</dbReference>
<proteinExistence type="predicted"/>
<dbReference type="WBParaSite" id="ACRNAN_scaffold16660.g23138.t1">
    <property type="protein sequence ID" value="ACRNAN_scaffold16660.g23138.t1"/>
    <property type="gene ID" value="ACRNAN_scaffold16660.g23138"/>
</dbReference>
<dbReference type="SMART" id="SM00219">
    <property type="entry name" value="TyrKc"/>
    <property type="match status" value="1"/>
</dbReference>
<dbReference type="GO" id="GO:0004714">
    <property type="term" value="F:transmembrane receptor protein tyrosine kinase activity"/>
    <property type="evidence" value="ECO:0007669"/>
    <property type="project" value="TreeGrafter"/>
</dbReference>
<dbReference type="GO" id="GO:0043235">
    <property type="term" value="C:receptor complex"/>
    <property type="evidence" value="ECO:0007669"/>
    <property type="project" value="TreeGrafter"/>
</dbReference>
<keyword evidence="2" id="KW-1185">Reference proteome</keyword>
<protein>
    <submittedName>
        <fullName evidence="3">Protein kinase domain-containing protein</fullName>
    </submittedName>
</protein>
<dbReference type="Pfam" id="PF07714">
    <property type="entry name" value="PK_Tyr_Ser-Thr"/>
    <property type="match status" value="1"/>
</dbReference>
<dbReference type="GO" id="GO:0005524">
    <property type="term" value="F:ATP binding"/>
    <property type="evidence" value="ECO:0007669"/>
    <property type="project" value="InterPro"/>
</dbReference>
<evidence type="ECO:0000313" key="2">
    <source>
        <dbReference type="Proteomes" id="UP000887540"/>
    </source>
</evidence>
<dbReference type="GO" id="GO:0005886">
    <property type="term" value="C:plasma membrane"/>
    <property type="evidence" value="ECO:0007669"/>
    <property type="project" value="TreeGrafter"/>
</dbReference>
<organism evidence="2 3">
    <name type="scientific">Acrobeloides nanus</name>
    <dbReference type="NCBI Taxonomy" id="290746"/>
    <lineage>
        <taxon>Eukaryota</taxon>
        <taxon>Metazoa</taxon>
        <taxon>Ecdysozoa</taxon>
        <taxon>Nematoda</taxon>
        <taxon>Chromadorea</taxon>
        <taxon>Rhabditida</taxon>
        <taxon>Tylenchina</taxon>
        <taxon>Cephalobomorpha</taxon>
        <taxon>Cephaloboidea</taxon>
        <taxon>Cephalobidae</taxon>
        <taxon>Acrobeloides</taxon>
    </lineage>
</organism>
<evidence type="ECO:0000313" key="3">
    <source>
        <dbReference type="WBParaSite" id="ACRNAN_scaffold16660.g23138.t1"/>
    </source>
</evidence>
<dbReference type="InterPro" id="IPR050122">
    <property type="entry name" value="RTK"/>
</dbReference>
<dbReference type="PANTHER" id="PTHR24416:SF600">
    <property type="entry name" value="PDGF- AND VEGF-RECEPTOR RELATED, ISOFORM J"/>
    <property type="match status" value="1"/>
</dbReference>
<dbReference type="PRINTS" id="PR00109">
    <property type="entry name" value="TYRKINASE"/>
</dbReference>
<dbReference type="InterPro" id="IPR001245">
    <property type="entry name" value="Ser-Thr/Tyr_kinase_cat_dom"/>
</dbReference>
<reference evidence="3" key="1">
    <citation type="submission" date="2022-11" db="UniProtKB">
        <authorList>
            <consortium name="WormBaseParasite"/>
        </authorList>
    </citation>
    <scope>IDENTIFICATION</scope>
</reference>
<dbReference type="PROSITE" id="PS00109">
    <property type="entry name" value="PROTEIN_KINASE_TYR"/>
    <property type="match status" value="1"/>
</dbReference>
<name>A0A914D1X1_9BILA</name>
<feature type="domain" description="Protein kinase" evidence="1">
    <location>
        <begin position="1"/>
        <end position="159"/>
    </location>
</feature>
<dbReference type="InterPro" id="IPR020635">
    <property type="entry name" value="Tyr_kinase_cat_dom"/>
</dbReference>
<dbReference type="InterPro" id="IPR000719">
    <property type="entry name" value="Prot_kinase_dom"/>
</dbReference>
<accession>A0A914D1X1</accession>
<dbReference type="AlphaFoldDB" id="A0A914D1X1"/>
<evidence type="ECO:0000259" key="1">
    <source>
        <dbReference type="PROSITE" id="PS50011"/>
    </source>
</evidence>